<dbReference type="EMBL" id="JAGFNK010000023">
    <property type="protein sequence ID" value="KAI9511308.1"/>
    <property type="molecule type" value="Genomic_DNA"/>
</dbReference>
<dbReference type="Proteomes" id="UP001207468">
    <property type="component" value="Unassembled WGS sequence"/>
</dbReference>
<gene>
    <name evidence="1" type="ORF">F5148DRAFT_1171583</name>
</gene>
<sequence length="322" mass="36400">MANHNDPAMIAQDLWTMAKLFLAVNGLYIWEFFTTLDYEWSVIQQRRPYRWTIWLYSLTRLATLMAVVVNLISLDVTTPINCQLRITFELIFSYTALATASALIVLRVTALWNRNKIVSAIAISTWMANIATLIRGNEWSPVSDMGTCNISNTTASKLNLIMSLCTDIVLLVIMLIGLLRWRLGEGDDAPLARFLRIQGLIWLLIATVSYFLPVVILMFQNPALITLSIAATRMYRTLTDYGSRDISFSMPKISGFTSPGINRIRSAPLSSDRSEVVVRIDCEQYGTSQTGHYNSYIVTDDQLHDKPRVRNVEDDVESGVEK</sequence>
<protein>
    <submittedName>
        <fullName evidence="1">Uncharacterized protein</fullName>
    </submittedName>
</protein>
<organism evidence="1 2">
    <name type="scientific">Russula earlei</name>
    <dbReference type="NCBI Taxonomy" id="71964"/>
    <lineage>
        <taxon>Eukaryota</taxon>
        <taxon>Fungi</taxon>
        <taxon>Dikarya</taxon>
        <taxon>Basidiomycota</taxon>
        <taxon>Agaricomycotina</taxon>
        <taxon>Agaricomycetes</taxon>
        <taxon>Russulales</taxon>
        <taxon>Russulaceae</taxon>
        <taxon>Russula</taxon>
    </lineage>
</organism>
<accession>A0ACC0UI32</accession>
<name>A0ACC0UI32_9AGAM</name>
<keyword evidence="2" id="KW-1185">Reference proteome</keyword>
<evidence type="ECO:0000313" key="1">
    <source>
        <dbReference type="EMBL" id="KAI9511308.1"/>
    </source>
</evidence>
<comment type="caution">
    <text evidence="1">The sequence shown here is derived from an EMBL/GenBank/DDBJ whole genome shotgun (WGS) entry which is preliminary data.</text>
</comment>
<proteinExistence type="predicted"/>
<evidence type="ECO:0000313" key="2">
    <source>
        <dbReference type="Proteomes" id="UP001207468"/>
    </source>
</evidence>
<reference evidence="1" key="1">
    <citation type="submission" date="2021-03" db="EMBL/GenBank/DDBJ databases">
        <title>Evolutionary priming and transition to the ectomycorrhizal habit in an iconic lineage of mushroom-forming fungi: is preadaptation a requirement?</title>
        <authorList>
            <consortium name="DOE Joint Genome Institute"/>
            <person name="Looney B.P."/>
            <person name="Miyauchi S."/>
            <person name="Morin E."/>
            <person name="Drula E."/>
            <person name="Courty P.E."/>
            <person name="Chicoki N."/>
            <person name="Fauchery L."/>
            <person name="Kohler A."/>
            <person name="Kuo A."/>
            <person name="LaButti K."/>
            <person name="Pangilinan J."/>
            <person name="Lipzen A."/>
            <person name="Riley R."/>
            <person name="Andreopoulos W."/>
            <person name="He G."/>
            <person name="Johnson J."/>
            <person name="Barry K.W."/>
            <person name="Grigoriev I.V."/>
            <person name="Nagy L."/>
            <person name="Hibbett D."/>
            <person name="Henrissat B."/>
            <person name="Matheny P.B."/>
            <person name="Labbe J."/>
            <person name="Martin A.F."/>
        </authorList>
    </citation>
    <scope>NUCLEOTIDE SEQUENCE</scope>
    <source>
        <strain evidence="1">BPL698</strain>
    </source>
</reference>